<name>A0A1W0A1A3_9STRA</name>
<feature type="transmembrane region" description="Helical" evidence="2">
    <location>
        <begin position="28"/>
        <end position="44"/>
    </location>
</feature>
<dbReference type="OrthoDB" id="71474at2759"/>
<keyword evidence="2" id="KW-1133">Transmembrane helix</keyword>
<evidence type="ECO:0000256" key="1">
    <source>
        <dbReference type="SAM" id="MobiDB-lite"/>
    </source>
</evidence>
<dbReference type="Proteomes" id="UP000243217">
    <property type="component" value="Unassembled WGS sequence"/>
</dbReference>
<organism evidence="3 4">
    <name type="scientific">Thraustotheca clavata</name>
    <dbReference type="NCBI Taxonomy" id="74557"/>
    <lineage>
        <taxon>Eukaryota</taxon>
        <taxon>Sar</taxon>
        <taxon>Stramenopiles</taxon>
        <taxon>Oomycota</taxon>
        <taxon>Saprolegniomycetes</taxon>
        <taxon>Saprolegniales</taxon>
        <taxon>Achlyaceae</taxon>
        <taxon>Thraustotheca</taxon>
    </lineage>
</organism>
<proteinExistence type="predicted"/>
<evidence type="ECO:0000313" key="4">
    <source>
        <dbReference type="Proteomes" id="UP000243217"/>
    </source>
</evidence>
<keyword evidence="2" id="KW-0812">Transmembrane</keyword>
<dbReference type="AlphaFoldDB" id="A0A1W0A1A3"/>
<evidence type="ECO:0000313" key="3">
    <source>
        <dbReference type="EMBL" id="OQS03979.1"/>
    </source>
</evidence>
<feature type="region of interest" description="Disordered" evidence="1">
    <location>
        <begin position="115"/>
        <end position="154"/>
    </location>
</feature>
<evidence type="ECO:0000256" key="2">
    <source>
        <dbReference type="SAM" id="Phobius"/>
    </source>
</evidence>
<keyword evidence="4" id="KW-1185">Reference proteome</keyword>
<keyword evidence="2" id="KW-0472">Membrane</keyword>
<dbReference type="EMBL" id="JNBS01000704">
    <property type="protein sequence ID" value="OQS03979.1"/>
    <property type="molecule type" value="Genomic_DNA"/>
</dbReference>
<comment type="caution">
    <text evidence="3">The sequence shown here is derived from an EMBL/GenBank/DDBJ whole genome shotgun (WGS) entry which is preliminary data.</text>
</comment>
<reference evidence="3 4" key="1">
    <citation type="journal article" date="2014" name="Genome Biol. Evol.">
        <title>The secreted proteins of Achlya hypogyna and Thraustotheca clavata identify the ancestral oomycete secretome and reveal gene acquisitions by horizontal gene transfer.</title>
        <authorList>
            <person name="Misner I."/>
            <person name="Blouin N."/>
            <person name="Leonard G."/>
            <person name="Richards T.A."/>
            <person name="Lane C.E."/>
        </authorList>
    </citation>
    <scope>NUCLEOTIDE SEQUENCE [LARGE SCALE GENOMIC DNA]</scope>
    <source>
        <strain evidence="3 4">ATCC 34112</strain>
    </source>
</reference>
<accession>A0A1W0A1A3</accession>
<sequence length="154" mass="17722">MTEFRRVHIAVLFAVAYALKSLWKHVMGAHLVLVVVCVGFAYIGKLRQPKDPLEVALTKLQEEDDALAAASSDPTRTFVRPTHFIVPEEERNIFMPRHSKYSSLLGGTREQRKKFIQKKKKELREAPAETLMPSIQEDPQDIPKRRQPRAFQDN</sequence>
<gene>
    <name evidence="3" type="ORF">THRCLA_03738</name>
</gene>
<protein>
    <submittedName>
        <fullName evidence="3">Uncharacterized protein</fullName>
    </submittedName>
</protein>